<dbReference type="SUPFAM" id="SSF57959">
    <property type="entry name" value="Leucine zipper domain"/>
    <property type="match status" value="1"/>
</dbReference>
<evidence type="ECO:0000259" key="9">
    <source>
        <dbReference type="PROSITE" id="PS50217"/>
    </source>
</evidence>
<evidence type="ECO:0000256" key="7">
    <source>
        <dbReference type="SAM" id="Coils"/>
    </source>
</evidence>
<keyword evidence="3" id="KW-0805">Transcription regulation</keyword>
<gene>
    <name evidence="10" type="ORF">LIER_29993</name>
</gene>
<dbReference type="InterPro" id="IPR046347">
    <property type="entry name" value="bZIP_sf"/>
</dbReference>
<evidence type="ECO:0000256" key="4">
    <source>
        <dbReference type="ARBA" id="ARBA00023125"/>
    </source>
</evidence>
<dbReference type="PANTHER" id="PTHR45967">
    <property type="entry name" value="G-BOX-BINDING FACTOR 3-RELATED"/>
    <property type="match status" value="1"/>
</dbReference>
<dbReference type="GO" id="GO:0043565">
    <property type="term" value="F:sequence-specific DNA binding"/>
    <property type="evidence" value="ECO:0007669"/>
    <property type="project" value="InterPro"/>
</dbReference>
<keyword evidence="4" id="KW-0238">DNA-binding</keyword>
<dbReference type="EMBL" id="BAABME010010529">
    <property type="protein sequence ID" value="GAA0179577.1"/>
    <property type="molecule type" value="Genomic_DNA"/>
</dbReference>
<evidence type="ECO:0000313" key="11">
    <source>
        <dbReference type="Proteomes" id="UP001454036"/>
    </source>
</evidence>
<keyword evidence="7" id="KW-0175">Coiled coil</keyword>
<sequence length="419" mass="46721">MNDKRAGRVGVELEAAEALAALSWKEGGNFAEDESWTTKHDCSEVPRKDINTISSMAMRSERTEQEFNRMSYRVQGSSSCIKSRNRLTEAEREIRKIRRVLANRESARRTIRRRQAMYDQLTKNAAVLAMENENLKTEKEQALIKFSSLKSMNERLKDMLDKAKAEAIRAQSGDPDFAPINPSNSSTTPALFGGHPFFWLPYVHASDAIPSPVVPSLVTHAHSEQGMHKSSVMVNPVYVLPFPWFFPFQMPQFIAQSSEPSIQYLQRGDIQNQASMNVLCSAGSSSHAEGHMETHHASNAAKMNSMIPYLTMSTIEDCGFGVAADGTGKQTADTMPLNGTSYCARASVSPFPCHTQQEDDEVEMEAVSPSRWSLKTKSEVPIPCPSKKSAGAAATTEARKRRKELTKLKTLYYRHHGMH</sequence>
<dbReference type="SMART" id="SM00338">
    <property type="entry name" value="BRLZ"/>
    <property type="match status" value="1"/>
</dbReference>
<evidence type="ECO:0000256" key="8">
    <source>
        <dbReference type="SAM" id="MobiDB-lite"/>
    </source>
</evidence>
<protein>
    <recommendedName>
        <fullName evidence="9">BZIP domain-containing protein</fullName>
    </recommendedName>
</protein>
<evidence type="ECO:0000256" key="1">
    <source>
        <dbReference type="ARBA" id="ARBA00004123"/>
    </source>
</evidence>
<comment type="similarity">
    <text evidence="2">Belongs to the bZIP family.</text>
</comment>
<keyword evidence="11" id="KW-1185">Reference proteome</keyword>
<evidence type="ECO:0000256" key="3">
    <source>
        <dbReference type="ARBA" id="ARBA00023015"/>
    </source>
</evidence>
<keyword evidence="5" id="KW-0804">Transcription</keyword>
<feature type="domain" description="BZIP" evidence="9">
    <location>
        <begin position="93"/>
        <end position="156"/>
    </location>
</feature>
<evidence type="ECO:0000256" key="6">
    <source>
        <dbReference type="ARBA" id="ARBA00023242"/>
    </source>
</evidence>
<dbReference type="GO" id="GO:0005634">
    <property type="term" value="C:nucleus"/>
    <property type="evidence" value="ECO:0007669"/>
    <property type="project" value="UniProtKB-SubCell"/>
</dbReference>
<feature type="region of interest" description="Disordered" evidence="8">
    <location>
        <begin position="377"/>
        <end position="400"/>
    </location>
</feature>
<evidence type="ECO:0000256" key="2">
    <source>
        <dbReference type="ARBA" id="ARBA00007163"/>
    </source>
</evidence>
<name>A0AAV3RMN6_LITER</name>
<dbReference type="InterPro" id="IPR004827">
    <property type="entry name" value="bZIP"/>
</dbReference>
<reference evidence="10 11" key="1">
    <citation type="submission" date="2024-01" db="EMBL/GenBank/DDBJ databases">
        <title>The complete chloroplast genome sequence of Lithospermum erythrorhizon: insights into the phylogenetic relationship among Boraginaceae species and the maternal lineages of purple gromwells.</title>
        <authorList>
            <person name="Okada T."/>
            <person name="Watanabe K."/>
        </authorList>
    </citation>
    <scope>NUCLEOTIDE SEQUENCE [LARGE SCALE GENOMIC DNA]</scope>
</reference>
<keyword evidence="6" id="KW-0539">Nucleus</keyword>
<evidence type="ECO:0000256" key="5">
    <source>
        <dbReference type="ARBA" id="ARBA00023163"/>
    </source>
</evidence>
<comment type="subcellular location">
    <subcellularLocation>
        <location evidence="1">Nucleus</location>
    </subcellularLocation>
</comment>
<dbReference type="InterPro" id="IPR045314">
    <property type="entry name" value="bZIP_plant_GBF1"/>
</dbReference>
<dbReference type="Proteomes" id="UP001454036">
    <property type="component" value="Unassembled WGS sequence"/>
</dbReference>
<dbReference type="PANTHER" id="PTHR45967:SF28">
    <property type="entry name" value="BASIC-LEUCINE ZIPPER (BZIP) TRANSCRIPTION FACTOR FAMILY PROTEIN"/>
    <property type="match status" value="1"/>
</dbReference>
<dbReference type="PROSITE" id="PS50217">
    <property type="entry name" value="BZIP"/>
    <property type="match status" value="1"/>
</dbReference>
<dbReference type="AlphaFoldDB" id="A0AAV3RMN6"/>
<dbReference type="Pfam" id="PF00170">
    <property type="entry name" value="bZIP_1"/>
    <property type="match status" value="1"/>
</dbReference>
<comment type="caution">
    <text evidence="10">The sequence shown here is derived from an EMBL/GenBank/DDBJ whole genome shotgun (WGS) entry which is preliminary data.</text>
</comment>
<accession>A0AAV3RMN6</accession>
<feature type="coiled-coil region" evidence="7">
    <location>
        <begin position="80"/>
        <end position="173"/>
    </location>
</feature>
<organism evidence="10 11">
    <name type="scientific">Lithospermum erythrorhizon</name>
    <name type="common">Purple gromwell</name>
    <name type="synonym">Lithospermum officinale var. erythrorhizon</name>
    <dbReference type="NCBI Taxonomy" id="34254"/>
    <lineage>
        <taxon>Eukaryota</taxon>
        <taxon>Viridiplantae</taxon>
        <taxon>Streptophyta</taxon>
        <taxon>Embryophyta</taxon>
        <taxon>Tracheophyta</taxon>
        <taxon>Spermatophyta</taxon>
        <taxon>Magnoliopsida</taxon>
        <taxon>eudicotyledons</taxon>
        <taxon>Gunneridae</taxon>
        <taxon>Pentapetalae</taxon>
        <taxon>asterids</taxon>
        <taxon>lamiids</taxon>
        <taxon>Boraginales</taxon>
        <taxon>Boraginaceae</taxon>
        <taxon>Boraginoideae</taxon>
        <taxon>Lithospermeae</taxon>
        <taxon>Lithospermum</taxon>
    </lineage>
</organism>
<dbReference type="CDD" id="cd14702">
    <property type="entry name" value="bZIP_plant_GBF1"/>
    <property type="match status" value="1"/>
</dbReference>
<evidence type="ECO:0000313" key="10">
    <source>
        <dbReference type="EMBL" id="GAA0179577.1"/>
    </source>
</evidence>
<dbReference type="GO" id="GO:0003700">
    <property type="term" value="F:DNA-binding transcription factor activity"/>
    <property type="evidence" value="ECO:0007669"/>
    <property type="project" value="InterPro"/>
</dbReference>
<dbReference type="InterPro" id="IPR044827">
    <property type="entry name" value="GBF-like"/>
</dbReference>
<feature type="compositionally biased region" description="Low complexity" evidence="8">
    <location>
        <begin position="386"/>
        <end position="396"/>
    </location>
</feature>
<dbReference type="Gene3D" id="1.20.5.170">
    <property type="match status" value="1"/>
</dbReference>
<proteinExistence type="inferred from homology"/>